<evidence type="ECO:0000313" key="1">
    <source>
        <dbReference type="EMBL" id="SLN10622.1"/>
    </source>
</evidence>
<dbReference type="RefSeq" id="WP_275936504.1">
    <property type="nucleotide sequence ID" value="NZ_FWFQ01000001.1"/>
</dbReference>
<reference evidence="1 2" key="1">
    <citation type="submission" date="2017-03" db="EMBL/GenBank/DDBJ databases">
        <authorList>
            <person name="Afonso C.L."/>
            <person name="Miller P.J."/>
            <person name="Scott M.A."/>
            <person name="Spackman E."/>
            <person name="Goraichik I."/>
            <person name="Dimitrov K.M."/>
            <person name="Suarez D.L."/>
            <person name="Swayne D.E."/>
        </authorList>
    </citation>
    <scope>NUCLEOTIDE SEQUENCE [LARGE SCALE GENOMIC DNA]</scope>
    <source>
        <strain evidence="1 2">CECT 7680</strain>
    </source>
</reference>
<proteinExistence type="predicted"/>
<evidence type="ECO:0000313" key="2">
    <source>
        <dbReference type="Proteomes" id="UP000193409"/>
    </source>
</evidence>
<sequence length="44" mass="4737">MGRLLKLLAFLLVVGFVLLVGFAYLGDLTPEQSDVSTPVTLDVD</sequence>
<keyword evidence="2" id="KW-1185">Reference proteome</keyword>
<accession>A0A1Y5R8N7</accession>
<name>A0A1Y5R8N7_9RHOB</name>
<dbReference type="Proteomes" id="UP000193409">
    <property type="component" value="Unassembled WGS sequence"/>
</dbReference>
<dbReference type="AlphaFoldDB" id="A0A1Y5R8N7"/>
<protein>
    <submittedName>
        <fullName evidence="1">Uncharacterized protein</fullName>
    </submittedName>
</protein>
<organism evidence="1 2">
    <name type="scientific">Pseudoruegeria aquimaris</name>
    <dbReference type="NCBI Taxonomy" id="393663"/>
    <lineage>
        <taxon>Bacteria</taxon>
        <taxon>Pseudomonadati</taxon>
        <taxon>Pseudomonadota</taxon>
        <taxon>Alphaproteobacteria</taxon>
        <taxon>Rhodobacterales</taxon>
        <taxon>Roseobacteraceae</taxon>
        <taxon>Pseudoruegeria</taxon>
    </lineage>
</organism>
<dbReference type="EMBL" id="FWFQ01000001">
    <property type="protein sequence ID" value="SLN10622.1"/>
    <property type="molecule type" value="Genomic_DNA"/>
</dbReference>
<gene>
    <name evidence="1" type="ORF">PSA7680_00049</name>
</gene>